<dbReference type="AlphaFoldDB" id="A0A3N4N6Y1"/>
<name>A0A3N4N6Y1_9NEIS</name>
<proteinExistence type="predicted"/>
<comment type="caution">
    <text evidence="2">The sequence shown here is derived from an EMBL/GenBank/DDBJ whole genome shotgun (WGS) entry which is preliminary data.</text>
</comment>
<dbReference type="RefSeq" id="WP_233572267.1">
    <property type="nucleotide sequence ID" value="NZ_RPFL01000102.1"/>
</dbReference>
<protein>
    <recommendedName>
        <fullName evidence="1">LHH domain-containing protein</fullName>
    </recommendedName>
</protein>
<organism evidence="2 3">
    <name type="scientific">Neisseria weixii</name>
    <dbReference type="NCBI Taxonomy" id="1853276"/>
    <lineage>
        <taxon>Bacteria</taxon>
        <taxon>Pseudomonadati</taxon>
        <taxon>Pseudomonadota</taxon>
        <taxon>Betaproteobacteria</taxon>
        <taxon>Neisseriales</taxon>
        <taxon>Neisseriaceae</taxon>
        <taxon>Neisseria</taxon>
    </lineage>
</organism>
<evidence type="ECO:0000259" key="1">
    <source>
        <dbReference type="Pfam" id="PF14411"/>
    </source>
</evidence>
<sequence>KTVAVKLLGNKSLKVGGREFSQTLGQRVMSTVDGEMAGGGRAVRNNSYSTNNYSETAKLYFKQERNYWSKEPVQFSGNIVYQRDDLIKPDFIDSKTGKTNLELMKMGRAPIGPDGKPINLHHMIQTQNGPIAEVTQTFHQKNSAIIHINTGNNIPSGINRVEFNKWRANYWTNRAKDFER</sequence>
<dbReference type="EMBL" id="RPFL01000102">
    <property type="protein sequence ID" value="RPD83003.1"/>
    <property type="molecule type" value="Genomic_DNA"/>
</dbReference>
<accession>A0A3N4N6Y1</accession>
<evidence type="ECO:0000313" key="3">
    <source>
        <dbReference type="Proteomes" id="UP000272412"/>
    </source>
</evidence>
<evidence type="ECO:0000313" key="2">
    <source>
        <dbReference type="EMBL" id="RPD83003.1"/>
    </source>
</evidence>
<feature type="domain" description="LHH" evidence="1">
    <location>
        <begin position="99"/>
        <end position="177"/>
    </location>
</feature>
<keyword evidence="3" id="KW-1185">Reference proteome</keyword>
<reference evidence="2 3" key="1">
    <citation type="submission" date="2018-11" db="EMBL/GenBank/DDBJ databases">
        <title>Neisseria weixii sp. nov. isolated from the rectal contents of plateau pika (Ochotona cruzoniae).</title>
        <authorList>
            <person name="Zhang G."/>
        </authorList>
    </citation>
    <scope>NUCLEOTIDE SEQUENCE [LARGE SCALE GENOMIC DNA]</scope>
    <source>
        <strain evidence="2 3">10009</strain>
    </source>
</reference>
<feature type="non-terminal residue" evidence="2">
    <location>
        <position position="1"/>
    </location>
</feature>
<dbReference type="Pfam" id="PF14411">
    <property type="entry name" value="LHH"/>
    <property type="match status" value="1"/>
</dbReference>
<dbReference type="InterPro" id="IPR026834">
    <property type="entry name" value="LHH"/>
</dbReference>
<gene>
    <name evidence="2" type="ORF">EGK74_13840</name>
</gene>
<dbReference type="Proteomes" id="UP000272412">
    <property type="component" value="Unassembled WGS sequence"/>
</dbReference>